<dbReference type="Proteomes" id="UP000199470">
    <property type="component" value="Unassembled WGS sequence"/>
</dbReference>
<organism evidence="6 7">
    <name type="scientific">Rugamonas rubra</name>
    <dbReference type="NCBI Taxonomy" id="758825"/>
    <lineage>
        <taxon>Bacteria</taxon>
        <taxon>Pseudomonadati</taxon>
        <taxon>Pseudomonadota</taxon>
        <taxon>Betaproteobacteria</taxon>
        <taxon>Burkholderiales</taxon>
        <taxon>Oxalobacteraceae</taxon>
        <taxon>Telluria group</taxon>
        <taxon>Rugamonas</taxon>
    </lineage>
</organism>
<keyword evidence="2" id="KW-0547">Nucleotide-binding</keyword>
<keyword evidence="4" id="KW-0067">ATP-binding</keyword>
<dbReference type="GO" id="GO:0016301">
    <property type="term" value="F:kinase activity"/>
    <property type="evidence" value="ECO:0007669"/>
    <property type="project" value="UniProtKB-KW"/>
</dbReference>
<keyword evidence="3 6" id="KW-0418">Kinase</keyword>
<dbReference type="OrthoDB" id="142078at2"/>
<evidence type="ECO:0000313" key="6">
    <source>
        <dbReference type="EMBL" id="SFM14010.1"/>
    </source>
</evidence>
<evidence type="ECO:0000256" key="4">
    <source>
        <dbReference type="ARBA" id="ARBA00022840"/>
    </source>
</evidence>
<dbReference type="InterPro" id="IPR017438">
    <property type="entry name" value="ATP-NAD_kinase_N"/>
</dbReference>
<name>A0A1I4NFD3_9BURK</name>
<dbReference type="Pfam" id="PF19279">
    <property type="entry name" value="YegS_C"/>
    <property type="match status" value="1"/>
</dbReference>
<reference evidence="6 7" key="1">
    <citation type="submission" date="2016-10" db="EMBL/GenBank/DDBJ databases">
        <authorList>
            <person name="de Groot N.N."/>
        </authorList>
    </citation>
    <scope>NUCLEOTIDE SEQUENCE [LARGE SCALE GENOMIC DNA]</scope>
    <source>
        <strain evidence="6 7">ATCC 43154</strain>
    </source>
</reference>
<dbReference type="InterPro" id="IPR016064">
    <property type="entry name" value="NAD/diacylglycerol_kinase_sf"/>
</dbReference>
<evidence type="ECO:0000259" key="5">
    <source>
        <dbReference type="PROSITE" id="PS50146"/>
    </source>
</evidence>
<keyword evidence="1" id="KW-0808">Transferase</keyword>
<dbReference type="SUPFAM" id="SSF111331">
    <property type="entry name" value="NAD kinase/diacylglycerol kinase-like"/>
    <property type="match status" value="1"/>
</dbReference>
<dbReference type="SMART" id="SM00046">
    <property type="entry name" value="DAGKc"/>
    <property type="match status" value="1"/>
</dbReference>
<dbReference type="Pfam" id="PF00781">
    <property type="entry name" value="DAGK_cat"/>
    <property type="match status" value="1"/>
</dbReference>
<dbReference type="STRING" id="758825.SAMN02982985_02908"/>
<dbReference type="InterPro" id="IPR045540">
    <property type="entry name" value="YegS/DAGK_C"/>
</dbReference>
<sequence>MLGPITVIINASAGLGYQSDWTEQLRGKLEAPGFAVTLKLAHSGAEMIAAAEQALDEGATMVVAGGGDGTINAVASVLVGSGVRFGVLPLGTLNHFAKDMKIPLALDEAIANLVHGQPCQVDVGEVNGSIFLNNSSLGLYPDIVRQREQLQRKLGQGKWPAFGRALVASLRRYPFLNVKLKVNGDAHVRRTPFVFIGNNEYRMQGLNPGVRARLDGGMLSLYVAQRPTRLGLLRLAFHALRGRLSEAKDFDVLLARELVIETHHKRLRVATDGEVNIMHPPLCYRSLPAALAVMVPPSVAAEAGAIKAAGIDAYGADANASAGVAATARTPAASSRSAAPA</sequence>
<proteinExistence type="predicted"/>
<dbReference type="Gene3D" id="2.60.200.40">
    <property type="match status" value="1"/>
</dbReference>
<protein>
    <submittedName>
        <fullName evidence="6">Diacylglycerol kinase family enzyme</fullName>
    </submittedName>
</protein>
<accession>A0A1I4NFD3</accession>
<dbReference type="PROSITE" id="PS50146">
    <property type="entry name" value="DAGK"/>
    <property type="match status" value="1"/>
</dbReference>
<evidence type="ECO:0000256" key="1">
    <source>
        <dbReference type="ARBA" id="ARBA00022679"/>
    </source>
</evidence>
<dbReference type="PANTHER" id="PTHR12358">
    <property type="entry name" value="SPHINGOSINE KINASE"/>
    <property type="match status" value="1"/>
</dbReference>
<feature type="domain" description="DAGKc" evidence="5">
    <location>
        <begin position="1"/>
        <end position="129"/>
    </location>
</feature>
<dbReference type="Gene3D" id="3.40.50.10330">
    <property type="entry name" value="Probable inorganic polyphosphate/atp-NAD kinase, domain 1"/>
    <property type="match status" value="1"/>
</dbReference>
<gene>
    <name evidence="6" type="ORF">SAMN02982985_02908</name>
</gene>
<dbReference type="GO" id="GO:0005524">
    <property type="term" value="F:ATP binding"/>
    <property type="evidence" value="ECO:0007669"/>
    <property type="project" value="UniProtKB-KW"/>
</dbReference>
<keyword evidence="7" id="KW-1185">Reference proteome</keyword>
<dbReference type="InterPro" id="IPR001206">
    <property type="entry name" value="Diacylglycerol_kinase_cat_dom"/>
</dbReference>
<evidence type="ECO:0000313" key="7">
    <source>
        <dbReference type="Proteomes" id="UP000199470"/>
    </source>
</evidence>
<evidence type="ECO:0000256" key="3">
    <source>
        <dbReference type="ARBA" id="ARBA00022777"/>
    </source>
</evidence>
<dbReference type="PANTHER" id="PTHR12358:SF54">
    <property type="entry name" value="SPHINGOSINE KINASE RELATED PROTEIN"/>
    <property type="match status" value="1"/>
</dbReference>
<dbReference type="InterPro" id="IPR050187">
    <property type="entry name" value="Lipid_Phosphate_FormReg"/>
</dbReference>
<dbReference type="AlphaFoldDB" id="A0A1I4NFD3"/>
<dbReference type="EMBL" id="FOTW01000013">
    <property type="protein sequence ID" value="SFM14010.1"/>
    <property type="molecule type" value="Genomic_DNA"/>
</dbReference>
<dbReference type="RefSeq" id="WP_093388409.1">
    <property type="nucleotide sequence ID" value="NZ_FOTW01000013.1"/>
</dbReference>
<evidence type="ECO:0000256" key="2">
    <source>
        <dbReference type="ARBA" id="ARBA00022741"/>
    </source>
</evidence>